<keyword evidence="1" id="KW-0812">Transmembrane</keyword>
<name>A0AAJ0CU18_9HYPO</name>
<dbReference type="AlphaFoldDB" id="A0AAJ0CU18"/>
<dbReference type="Proteomes" id="UP001251528">
    <property type="component" value="Unassembled WGS sequence"/>
</dbReference>
<proteinExistence type="predicted"/>
<keyword evidence="3" id="KW-1185">Reference proteome</keyword>
<accession>A0AAJ0CU18</accession>
<evidence type="ECO:0000256" key="1">
    <source>
        <dbReference type="SAM" id="Phobius"/>
    </source>
</evidence>
<feature type="transmembrane region" description="Helical" evidence="1">
    <location>
        <begin position="182"/>
        <end position="206"/>
    </location>
</feature>
<dbReference type="InterPro" id="IPR018750">
    <property type="entry name" value="DUF2306_membrane"/>
</dbReference>
<keyword evidence="1" id="KW-0472">Membrane</keyword>
<feature type="transmembrane region" description="Helical" evidence="1">
    <location>
        <begin position="272"/>
        <end position="295"/>
    </location>
</feature>
<reference evidence="2" key="1">
    <citation type="submission" date="2023-06" db="EMBL/GenBank/DDBJ databases">
        <title>Conoideocrella luteorostrata (Hypocreales: Clavicipitaceae), a potential biocontrol fungus for elongate hemlock scale in United States Christmas tree production areas.</title>
        <authorList>
            <person name="Barrett H."/>
            <person name="Lovett B."/>
            <person name="Macias A.M."/>
            <person name="Stajich J.E."/>
            <person name="Kasson M.T."/>
        </authorList>
    </citation>
    <scope>NUCLEOTIDE SEQUENCE</scope>
    <source>
        <strain evidence="2">ARSEF 14590</strain>
    </source>
</reference>
<dbReference type="Pfam" id="PF10067">
    <property type="entry name" value="DUF2306"/>
    <property type="match status" value="1"/>
</dbReference>
<dbReference type="EMBL" id="JASWJB010000069">
    <property type="protein sequence ID" value="KAK2601839.1"/>
    <property type="molecule type" value="Genomic_DNA"/>
</dbReference>
<feature type="transmembrane region" description="Helical" evidence="1">
    <location>
        <begin position="150"/>
        <end position="170"/>
    </location>
</feature>
<sequence>MSNSTTPPPSPRGFEKVFHPVGFRKGYNFILWFIFAGALLGFTLARLPYLNFDGIFCGPLGSQPENLQTAPGECYYYRGGHGRIGIMLHLATVLPAAFLVCFQFVPIIRYKLLLFHRINGHVIILLSLVSTAGAFMIMRHAFGGEPETQIYLALTGGMFLVALGLAYYNIKRLRIAQHRAWMLRAWFYAGTIISLRLIMMAAAKIISIRGGGGYYSARPCAQIDDVFGHIKEYTLFFYPACEAWYRDATETMVVVKADRGGNPMEIAVALDIFFGSSGMLALLLHGVGVELYLLLTSAEDTHLRNVSLQRRVEKGMGNAGSDESS</sequence>
<feature type="transmembrane region" description="Helical" evidence="1">
    <location>
        <begin position="26"/>
        <end position="45"/>
    </location>
</feature>
<gene>
    <name evidence="2" type="ORF">QQS21_004622</name>
</gene>
<organism evidence="2 3">
    <name type="scientific">Conoideocrella luteorostrata</name>
    <dbReference type="NCBI Taxonomy" id="1105319"/>
    <lineage>
        <taxon>Eukaryota</taxon>
        <taxon>Fungi</taxon>
        <taxon>Dikarya</taxon>
        <taxon>Ascomycota</taxon>
        <taxon>Pezizomycotina</taxon>
        <taxon>Sordariomycetes</taxon>
        <taxon>Hypocreomycetidae</taxon>
        <taxon>Hypocreales</taxon>
        <taxon>Clavicipitaceae</taxon>
        <taxon>Conoideocrella</taxon>
    </lineage>
</organism>
<evidence type="ECO:0000313" key="2">
    <source>
        <dbReference type="EMBL" id="KAK2601839.1"/>
    </source>
</evidence>
<evidence type="ECO:0008006" key="4">
    <source>
        <dbReference type="Google" id="ProtNLM"/>
    </source>
</evidence>
<evidence type="ECO:0000313" key="3">
    <source>
        <dbReference type="Proteomes" id="UP001251528"/>
    </source>
</evidence>
<protein>
    <recommendedName>
        <fullName evidence="4">Microtubule associated protein</fullName>
    </recommendedName>
</protein>
<comment type="caution">
    <text evidence="2">The sequence shown here is derived from an EMBL/GenBank/DDBJ whole genome shotgun (WGS) entry which is preliminary data.</text>
</comment>
<feature type="transmembrane region" description="Helical" evidence="1">
    <location>
        <begin position="86"/>
        <end position="108"/>
    </location>
</feature>
<keyword evidence="1" id="KW-1133">Transmembrane helix</keyword>
<feature type="transmembrane region" description="Helical" evidence="1">
    <location>
        <begin position="120"/>
        <end position="138"/>
    </location>
</feature>